<dbReference type="InterPro" id="IPR025269">
    <property type="entry name" value="SAM-like_dom"/>
</dbReference>
<protein>
    <submittedName>
        <fullName evidence="6">Site-specific integrase</fullName>
    </submittedName>
</protein>
<gene>
    <name evidence="6" type="ORF">DW758_17705</name>
</gene>
<dbReference type="Pfam" id="PF17293">
    <property type="entry name" value="Arm-DNA-bind_5"/>
    <property type="match status" value="1"/>
</dbReference>
<dbReference type="InterPro" id="IPR011010">
    <property type="entry name" value="DNA_brk_join_enz"/>
</dbReference>
<sequence>MRSTFRLLFYINRQKIKKTGKCPVMGRITLDGKVSQYSTGEEVPPEYWDAGKGRAVVHGKDSEMTATLRELNRKLEELEEKAKTAYKKNVDSTGYVSAELIKNAVTGKAQPKETLLALFDEHNEEYAKRVGVDRTRHTYVRYLTGRRHLYDFLQYKYGAEDMALRSVDMRFIENFHFYLSTVLRLKTVSLNDYLILLCKIVRLAVKRRILGRYPFTGYKLETPPKLHRHLTGEQLAKLMAANLPTYRLCHTRDLFIFSAFTGLGRAEMAELSESHIVTDENGSKWIYIHRLKTKVECRIKLLDIPLKIMEKYKGEGTDGRLFYVPVTSSLCRSLKIIGEICGLDCRLTYYMARHTYATEVCLSNGVPIETISRMMGHSNIRTTQIYAEITNQKIRKDFKILSEKTKDRYSLPEDNMPSRVYRCGQYSGWKKECGRQKDGTAS</sequence>
<dbReference type="GO" id="GO:0006310">
    <property type="term" value="P:DNA recombination"/>
    <property type="evidence" value="ECO:0007669"/>
    <property type="project" value="UniProtKB-KW"/>
</dbReference>
<evidence type="ECO:0000313" key="6">
    <source>
        <dbReference type="EMBL" id="RHE19996.1"/>
    </source>
</evidence>
<reference evidence="6 7" key="1">
    <citation type="submission" date="2018-08" db="EMBL/GenBank/DDBJ databases">
        <title>A genome reference for cultivated species of the human gut microbiota.</title>
        <authorList>
            <person name="Zou Y."/>
            <person name="Xue W."/>
            <person name="Luo G."/>
        </authorList>
    </citation>
    <scope>NUCLEOTIDE SEQUENCE [LARGE SCALE GENOMIC DNA]</scope>
    <source>
        <strain evidence="6 7">AM29-12AC</strain>
    </source>
</reference>
<dbReference type="RefSeq" id="WP_117966932.1">
    <property type="nucleotide sequence ID" value="NZ_QRWJ01000027.1"/>
</dbReference>
<keyword evidence="3" id="KW-0233">DNA recombination</keyword>
<dbReference type="PANTHER" id="PTHR30349">
    <property type="entry name" value="PHAGE INTEGRASE-RELATED"/>
    <property type="match status" value="1"/>
</dbReference>
<dbReference type="InterPro" id="IPR013762">
    <property type="entry name" value="Integrase-like_cat_sf"/>
</dbReference>
<dbReference type="InterPro" id="IPR035386">
    <property type="entry name" value="Arm-DNA-bind_5"/>
</dbReference>
<accession>A0A414IEX7</accession>
<dbReference type="Gene3D" id="1.10.443.10">
    <property type="entry name" value="Intergrase catalytic core"/>
    <property type="match status" value="1"/>
</dbReference>
<dbReference type="EMBL" id="QSJZ01000019">
    <property type="protein sequence ID" value="RHE19996.1"/>
    <property type="molecule type" value="Genomic_DNA"/>
</dbReference>
<dbReference type="AlphaFoldDB" id="A0A414IEX7"/>
<dbReference type="Pfam" id="PF00589">
    <property type="entry name" value="Phage_integrase"/>
    <property type="match status" value="1"/>
</dbReference>
<dbReference type="Gene3D" id="1.10.150.130">
    <property type="match status" value="1"/>
</dbReference>
<organism evidence="6 7">
    <name type="scientific">Bacteroides uniformis</name>
    <dbReference type="NCBI Taxonomy" id="820"/>
    <lineage>
        <taxon>Bacteria</taxon>
        <taxon>Pseudomonadati</taxon>
        <taxon>Bacteroidota</taxon>
        <taxon>Bacteroidia</taxon>
        <taxon>Bacteroidales</taxon>
        <taxon>Bacteroidaceae</taxon>
        <taxon>Bacteroides</taxon>
    </lineage>
</organism>
<keyword evidence="2" id="KW-0238">DNA-binding</keyword>
<dbReference type="CDD" id="cd01185">
    <property type="entry name" value="INTN1_C_like"/>
    <property type="match status" value="1"/>
</dbReference>
<feature type="domain" description="Tyr recombinase" evidence="5">
    <location>
        <begin position="225"/>
        <end position="399"/>
    </location>
</feature>
<feature type="coiled-coil region" evidence="4">
    <location>
        <begin position="61"/>
        <end position="88"/>
    </location>
</feature>
<dbReference type="InterPro" id="IPR010998">
    <property type="entry name" value="Integrase_recombinase_N"/>
</dbReference>
<dbReference type="InterPro" id="IPR050090">
    <property type="entry name" value="Tyrosine_recombinase_XerCD"/>
</dbReference>
<dbReference type="SUPFAM" id="SSF56349">
    <property type="entry name" value="DNA breaking-rejoining enzymes"/>
    <property type="match status" value="1"/>
</dbReference>
<dbReference type="GO" id="GO:0015074">
    <property type="term" value="P:DNA integration"/>
    <property type="evidence" value="ECO:0007669"/>
    <property type="project" value="InterPro"/>
</dbReference>
<evidence type="ECO:0000256" key="2">
    <source>
        <dbReference type="ARBA" id="ARBA00023125"/>
    </source>
</evidence>
<comment type="similarity">
    <text evidence="1">Belongs to the 'phage' integrase family.</text>
</comment>
<evidence type="ECO:0000256" key="3">
    <source>
        <dbReference type="ARBA" id="ARBA00023172"/>
    </source>
</evidence>
<dbReference type="InterPro" id="IPR002104">
    <property type="entry name" value="Integrase_catalytic"/>
</dbReference>
<dbReference type="GO" id="GO:0003677">
    <property type="term" value="F:DNA binding"/>
    <property type="evidence" value="ECO:0007669"/>
    <property type="project" value="UniProtKB-KW"/>
</dbReference>
<proteinExistence type="inferred from homology"/>
<evidence type="ECO:0000256" key="4">
    <source>
        <dbReference type="SAM" id="Coils"/>
    </source>
</evidence>
<comment type="caution">
    <text evidence="6">The sequence shown here is derived from an EMBL/GenBank/DDBJ whole genome shotgun (WGS) entry which is preliminary data.</text>
</comment>
<dbReference type="PANTHER" id="PTHR30349:SF64">
    <property type="entry name" value="PROPHAGE INTEGRASE INTD-RELATED"/>
    <property type="match status" value="1"/>
</dbReference>
<evidence type="ECO:0000313" key="7">
    <source>
        <dbReference type="Proteomes" id="UP000283601"/>
    </source>
</evidence>
<dbReference type="Proteomes" id="UP000283601">
    <property type="component" value="Unassembled WGS sequence"/>
</dbReference>
<name>A0A414IEX7_BACUN</name>
<evidence type="ECO:0000256" key="1">
    <source>
        <dbReference type="ARBA" id="ARBA00008857"/>
    </source>
</evidence>
<evidence type="ECO:0000259" key="5">
    <source>
        <dbReference type="PROSITE" id="PS51898"/>
    </source>
</evidence>
<dbReference type="Pfam" id="PF13102">
    <property type="entry name" value="Phage_int_SAM_5"/>
    <property type="match status" value="1"/>
</dbReference>
<keyword evidence="4" id="KW-0175">Coiled coil</keyword>
<dbReference type="PROSITE" id="PS51898">
    <property type="entry name" value="TYR_RECOMBINASE"/>
    <property type="match status" value="1"/>
</dbReference>